<evidence type="ECO:0000313" key="5">
    <source>
        <dbReference type="Proteomes" id="UP000284403"/>
    </source>
</evidence>
<feature type="region of interest" description="Disordered" evidence="2">
    <location>
        <begin position="266"/>
        <end position="330"/>
    </location>
</feature>
<feature type="region of interest" description="Disordered" evidence="2">
    <location>
        <begin position="143"/>
        <end position="165"/>
    </location>
</feature>
<organism evidence="4 5">
    <name type="scientific">Trypanosoma conorhini</name>
    <dbReference type="NCBI Taxonomy" id="83891"/>
    <lineage>
        <taxon>Eukaryota</taxon>
        <taxon>Discoba</taxon>
        <taxon>Euglenozoa</taxon>
        <taxon>Kinetoplastea</taxon>
        <taxon>Metakinetoplastina</taxon>
        <taxon>Trypanosomatida</taxon>
        <taxon>Trypanosomatidae</taxon>
        <taxon>Trypanosoma</taxon>
    </lineage>
</organism>
<feature type="region of interest" description="Disordered" evidence="2">
    <location>
        <begin position="471"/>
        <end position="548"/>
    </location>
</feature>
<proteinExistence type="predicted"/>
<dbReference type="PROSITE" id="PS50222">
    <property type="entry name" value="EF_HAND_2"/>
    <property type="match status" value="2"/>
</dbReference>
<feature type="compositionally biased region" description="Polar residues" evidence="2">
    <location>
        <begin position="576"/>
        <end position="587"/>
    </location>
</feature>
<feature type="region of interest" description="Disordered" evidence="2">
    <location>
        <begin position="576"/>
        <end position="640"/>
    </location>
</feature>
<dbReference type="InterPro" id="IPR002048">
    <property type="entry name" value="EF_hand_dom"/>
</dbReference>
<feature type="compositionally biased region" description="Low complexity" evidence="2">
    <location>
        <begin position="495"/>
        <end position="505"/>
    </location>
</feature>
<evidence type="ECO:0000259" key="3">
    <source>
        <dbReference type="PROSITE" id="PS50222"/>
    </source>
</evidence>
<dbReference type="InterPro" id="IPR011992">
    <property type="entry name" value="EF-hand-dom_pair"/>
</dbReference>
<feature type="compositionally biased region" description="Low complexity" evidence="2">
    <location>
        <begin position="983"/>
        <end position="999"/>
    </location>
</feature>
<reference evidence="4 5" key="1">
    <citation type="journal article" date="2018" name="BMC Genomics">
        <title>Genomic comparison of Trypanosoma conorhini and Trypanosoma rangeli to Trypanosoma cruzi strains of high and low virulence.</title>
        <authorList>
            <person name="Bradwell K.R."/>
            <person name="Koparde V.N."/>
            <person name="Matveyev A.V."/>
            <person name="Serrano M.G."/>
            <person name="Alves J.M."/>
            <person name="Parikh H."/>
            <person name="Huang B."/>
            <person name="Lee V."/>
            <person name="Espinosa-Alvarez O."/>
            <person name="Ortiz P.A."/>
            <person name="Costa-Martins A.G."/>
            <person name="Teixeira M.M."/>
            <person name="Buck G.A."/>
        </authorList>
    </citation>
    <scope>NUCLEOTIDE SEQUENCE [LARGE SCALE GENOMIC DNA]</scope>
    <source>
        <strain evidence="4 5">025E</strain>
    </source>
</reference>
<dbReference type="GO" id="GO:0005509">
    <property type="term" value="F:calcium ion binding"/>
    <property type="evidence" value="ECO:0007669"/>
    <property type="project" value="InterPro"/>
</dbReference>
<feature type="compositionally biased region" description="Polar residues" evidence="2">
    <location>
        <begin position="628"/>
        <end position="639"/>
    </location>
</feature>
<feature type="compositionally biased region" description="Low complexity" evidence="2">
    <location>
        <begin position="911"/>
        <end position="924"/>
    </location>
</feature>
<accession>A0A3R7M471</accession>
<feature type="compositionally biased region" description="Basic and acidic residues" evidence="2">
    <location>
        <begin position="950"/>
        <end position="962"/>
    </location>
</feature>
<feature type="region of interest" description="Disordered" evidence="2">
    <location>
        <begin position="761"/>
        <end position="999"/>
    </location>
</feature>
<dbReference type="PROSITE" id="PS00018">
    <property type="entry name" value="EF_HAND_1"/>
    <property type="match status" value="1"/>
</dbReference>
<sequence>MFVVSYSCAGCPLVSAQLLAFPILLGFQGSIDAAMLQQELADSIGQLESDLRALDRDASGSVPCREFARALLRNGGSRAQAEALTEQFAAERGECVRYAALLESMRQLAHDMSAPPLARGDAGGAAPHAASFFSDAGARAPATGPAPLWEGNPAKHHPRHGACVSAGDEKGVATFYSAHASPSVHTEAELWAQRPATSHRFAVPRRGSSTASAADRREHRVPPAAGSGSKAGGFVERAVERASSPSYRASSVERMLQTAKRCAFSGSSTPLTSECAHQETSHGARGGRRDSGVARPPSRESAGVREARQAGLEGTAVKRPNTASRATTMNGTSRSFFQDTYFGSAVPPQNTSRVSQATSSSWLAGRGELLSLREIFRILDTDQDGSLSLHELWSAFSHRGIGISLLELDALADSLELDVSRASDVSSTNTGAQASGDRVLNLADFCMLVSRMRSSLIERIRRSELWATAATELSPPPVPPAQTAIDGGREKPGAQRRQSAASGAATPHSPLPLTRPALYDFLSASQSPLSPPSPSPPPAEMAPSPKQQQSLLHAGFNSFSPPPSVHTSAAVSQAVGSSFASSPQGRSTAAAHQRPSGSPVSVSPSPEMEEPLTARAAARLSPPPLSTTVRASEATSLPDKQQDAVFAAAARSQSPHPYDVPTERGLQEEIELSMPPPYPQPAMDCGGVRRMDAQSGLPVASTAYARNAGEATGLVKNDYAILHREIVARQKQRMEEDDFLRRLEKEFEEKYGDLISERSVERLEEQEERPPSAVDHQFAAGETGRSSAILRDAAANSPREARKPRSASPSLGNESPASGGGTDDSRVGGRLLRPTASSRAHEQKKKFAYCPPKRAASWSRVRGAPIQRTGTQVRRGDAPVESTLRRRRLGGGDEPASMSARRHSDGRKPTQQQEQQQQQWQWQRQRQRQRQRSPAAGSAAAHATIMSRSAGEKESRGGERRGVQSLPSPRNGASALMHHYHPGGAADRPSSGRSGRAGPGVVRVSLVASSGGRGRVPGASVDAARGSCEGGVAHAQSHNPPMPGIPPRPPVHTSAVEAHASDADKAGALKLPQEISVKLYGKCSHLLSLCTNYDRLHDGYVSARELGRALYAVAPNLTEGEINDLVRVGIASGGDGSRCHYTSLVGALVVQESYVGFRDEAASDEEAPTKTVGAEGEVSPALPASEPRMKAAAPPATSHRVMGDAEEDTLEQRVRKGRLKMRRLLREELLSACDGDYHQLREAFFAHDDIHTGFLEEKVLRKCLVELFRAAQRVLPPWVMDRCVRLCRTPFEREMAATAADDDNDATDDSRAPRRRKLFAAAAAVVPPPESPEEAAARRRVHGIPKLLWSVLCDYRYLLEELRL</sequence>
<dbReference type="InterPro" id="IPR018247">
    <property type="entry name" value="EF_Hand_1_Ca_BS"/>
</dbReference>
<feature type="compositionally biased region" description="Low complexity" evidence="2">
    <location>
        <begin position="595"/>
        <end position="620"/>
    </location>
</feature>
<name>A0A3R7M471_9TRYP</name>
<feature type="compositionally biased region" description="Low complexity" evidence="2">
    <location>
        <begin position="935"/>
        <end position="949"/>
    </location>
</feature>
<dbReference type="SUPFAM" id="SSF47473">
    <property type="entry name" value="EF-hand"/>
    <property type="match status" value="2"/>
</dbReference>
<evidence type="ECO:0000256" key="2">
    <source>
        <dbReference type="SAM" id="MobiDB-lite"/>
    </source>
</evidence>
<dbReference type="Gene3D" id="1.10.238.10">
    <property type="entry name" value="EF-hand"/>
    <property type="match status" value="1"/>
</dbReference>
<feature type="region of interest" description="Disordered" evidence="2">
    <location>
        <begin position="195"/>
        <end position="233"/>
    </location>
</feature>
<keyword evidence="1" id="KW-0106">Calcium</keyword>
<protein>
    <submittedName>
        <fullName evidence="4">Calmodulin</fullName>
    </submittedName>
</protein>
<evidence type="ECO:0000256" key="1">
    <source>
        <dbReference type="ARBA" id="ARBA00022837"/>
    </source>
</evidence>
<keyword evidence="5" id="KW-1185">Reference proteome</keyword>
<dbReference type="Proteomes" id="UP000284403">
    <property type="component" value="Unassembled WGS sequence"/>
</dbReference>
<feature type="compositionally biased region" description="Basic and acidic residues" evidence="2">
    <location>
        <begin position="276"/>
        <end position="292"/>
    </location>
</feature>
<feature type="region of interest" description="Disordered" evidence="2">
    <location>
        <begin position="1160"/>
        <end position="1207"/>
    </location>
</feature>
<dbReference type="EMBL" id="MKKU01000052">
    <property type="protein sequence ID" value="RNF26219.1"/>
    <property type="molecule type" value="Genomic_DNA"/>
</dbReference>
<dbReference type="Pfam" id="PF13202">
    <property type="entry name" value="EF-hand_5"/>
    <property type="match status" value="1"/>
</dbReference>
<feature type="compositionally biased region" description="Pro residues" evidence="2">
    <location>
        <begin position="529"/>
        <end position="540"/>
    </location>
</feature>
<evidence type="ECO:0000313" key="4">
    <source>
        <dbReference type="EMBL" id="RNF26219.1"/>
    </source>
</evidence>
<dbReference type="OrthoDB" id="273781at2759"/>
<dbReference type="RefSeq" id="XP_029231425.1">
    <property type="nucleotide sequence ID" value="XM_029368465.1"/>
</dbReference>
<dbReference type="GeneID" id="40315138"/>
<dbReference type="CDD" id="cd00051">
    <property type="entry name" value="EFh"/>
    <property type="match status" value="1"/>
</dbReference>
<feature type="compositionally biased region" description="Polar residues" evidence="2">
    <location>
        <begin position="321"/>
        <end position="330"/>
    </location>
</feature>
<gene>
    <name evidence="4" type="ORF">Tco025E_01527</name>
</gene>
<feature type="domain" description="EF-hand" evidence="3">
    <location>
        <begin position="42"/>
        <end position="77"/>
    </location>
</feature>
<feature type="domain" description="EF-hand" evidence="3">
    <location>
        <begin position="367"/>
        <end position="402"/>
    </location>
</feature>
<comment type="caution">
    <text evidence="4">The sequence shown here is derived from an EMBL/GenBank/DDBJ whole genome shotgun (WGS) entry which is preliminary data.</text>
</comment>
<feature type="compositionally biased region" description="Polar residues" evidence="2">
    <location>
        <begin position="807"/>
        <end position="816"/>
    </location>
</feature>